<protein>
    <submittedName>
        <fullName evidence="1">Flagellar protein FlbD</fullName>
    </submittedName>
</protein>
<dbReference type="Pfam" id="PF06289">
    <property type="entry name" value="FlbD"/>
    <property type="match status" value="1"/>
</dbReference>
<keyword evidence="1" id="KW-0969">Cilium</keyword>
<sequence length="63" mass="7337">MIDVTGMNHEKFILNADHIEKIEEVPETIITLINGKKYIVLESVDEVRSAVIKYKNKIFTYKI</sequence>
<dbReference type="PANTHER" id="PTHR39185:SF1">
    <property type="entry name" value="SWARMING MOTILITY PROTEIN SWRD"/>
    <property type="match status" value="1"/>
</dbReference>
<gene>
    <name evidence="1" type="ORF">psyc5s11_46540</name>
</gene>
<dbReference type="PANTHER" id="PTHR39185">
    <property type="entry name" value="SWARMING MOTILITY PROTEIN SWRD"/>
    <property type="match status" value="1"/>
</dbReference>
<accession>A0ABN6J6P1</accession>
<dbReference type="EMBL" id="AP024849">
    <property type="protein sequence ID" value="BCZ48587.1"/>
    <property type="molecule type" value="Genomic_DNA"/>
</dbReference>
<dbReference type="Proteomes" id="UP000824633">
    <property type="component" value="Chromosome"/>
</dbReference>
<evidence type="ECO:0000313" key="2">
    <source>
        <dbReference type="Proteomes" id="UP000824633"/>
    </source>
</evidence>
<keyword evidence="1" id="KW-0282">Flagellum</keyword>
<dbReference type="RefSeq" id="WP_224034840.1">
    <property type="nucleotide sequence ID" value="NZ_AP024849.1"/>
</dbReference>
<name>A0ABN6J6P1_9CLOT</name>
<keyword evidence="1" id="KW-0966">Cell projection</keyword>
<dbReference type="InterPro" id="IPR009384">
    <property type="entry name" value="SwrD-like"/>
</dbReference>
<evidence type="ECO:0000313" key="1">
    <source>
        <dbReference type="EMBL" id="BCZ48587.1"/>
    </source>
</evidence>
<organism evidence="1 2">
    <name type="scientific">Clostridium gelidum</name>
    <dbReference type="NCBI Taxonomy" id="704125"/>
    <lineage>
        <taxon>Bacteria</taxon>
        <taxon>Bacillati</taxon>
        <taxon>Bacillota</taxon>
        <taxon>Clostridia</taxon>
        <taxon>Eubacteriales</taxon>
        <taxon>Clostridiaceae</taxon>
        <taxon>Clostridium</taxon>
    </lineage>
</organism>
<proteinExistence type="predicted"/>
<reference evidence="2" key="1">
    <citation type="submission" date="2021-07" db="EMBL/GenBank/DDBJ databases">
        <title>Complete genome sequencing of a Clostridium isolate.</title>
        <authorList>
            <person name="Ueki A."/>
            <person name="Tonouchi A."/>
        </authorList>
    </citation>
    <scope>NUCLEOTIDE SEQUENCE [LARGE SCALE GENOMIC DNA]</scope>
    <source>
        <strain evidence="2">C5S11</strain>
    </source>
</reference>
<keyword evidence="2" id="KW-1185">Reference proteome</keyword>